<organism evidence="2 3">
    <name type="scientific">Dendrobium thyrsiflorum</name>
    <name type="common">Pinecone-like raceme dendrobium</name>
    <name type="synonym">Orchid</name>
    <dbReference type="NCBI Taxonomy" id="117978"/>
    <lineage>
        <taxon>Eukaryota</taxon>
        <taxon>Viridiplantae</taxon>
        <taxon>Streptophyta</taxon>
        <taxon>Embryophyta</taxon>
        <taxon>Tracheophyta</taxon>
        <taxon>Spermatophyta</taxon>
        <taxon>Magnoliopsida</taxon>
        <taxon>Liliopsida</taxon>
        <taxon>Asparagales</taxon>
        <taxon>Orchidaceae</taxon>
        <taxon>Epidendroideae</taxon>
        <taxon>Malaxideae</taxon>
        <taxon>Dendrobiinae</taxon>
        <taxon>Dendrobium</taxon>
    </lineage>
</organism>
<evidence type="ECO:0000313" key="3">
    <source>
        <dbReference type="Proteomes" id="UP001552299"/>
    </source>
</evidence>
<evidence type="ECO:0000256" key="1">
    <source>
        <dbReference type="SAM" id="Phobius"/>
    </source>
</evidence>
<dbReference type="AlphaFoldDB" id="A0ABD0W7R8"/>
<proteinExistence type="predicted"/>
<keyword evidence="1" id="KW-1133">Transmembrane helix</keyword>
<keyword evidence="1" id="KW-0472">Membrane</keyword>
<sequence>MMMMKAGGFYCVSFDELSFPMSIGLLNLNSLRELQILLTIMRGHYKCFREIFFFLPSIVAVLHGKFSWLVHLVGIYILLYGHKTCINLNLIIGNEMLFEGNPCTSSKVFELCPNERFLLEIITAIVKMSMNSDQLKLYNHSCCHLKVR</sequence>
<accession>A0ABD0W7R8</accession>
<keyword evidence="3" id="KW-1185">Reference proteome</keyword>
<evidence type="ECO:0000313" key="2">
    <source>
        <dbReference type="EMBL" id="KAL0928492.1"/>
    </source>
</evidence>
<dbReference type="EMBL" id="JANQDX010000001">
    <property type="protein sequence ID" value="KAL0928492.1"/>
    <property type="molecule type" value="Genomic_DNA"/>
</dbReference>
<comment type="caution">
    <text evidence="2">The sequence shown here is derived from an EMBL/GenBank/DDBJ whole genome shotgun (WGS) entry which is preliminary data.</text>
</comment>
<gene>
    <name evidence="2" type="ORF">M5K25_000376</name>
</gene>
<reference evidence="2 3" key="1">
    <citation type="journal article" date="2024" name="Plant Biotechnol. J.">
        <title>Dendrobium thyrsiflorum genome and its molecular insights into genes involved in important horticultural traits.</title>
        <authorList>
            <person name="Chen B."/>
            <person name="Wang J.Y."/>
            <person name="Zheng P.J."/>
            <person name="Li K.L."/>
            <person name="Liang Y.M."/>
            <person name="Chen X.F."/>
            <person name="Zhang C."/>
            <person name="Zhao X."/>
            <person name="He X."/>
            <person name="Zhang G.Q."/>
            <person name="Liu Z.J."/>
            <person name="Xu Q."/>
        </authorList>
    </citation>
    <scope>NUCLEOTIDE SEQUENCE [LARGE SCALE GENOMIC DNA]</scope>
    <source>
        <strain evidence="2">GZMU011</strain>
    </source>
</reference>
<protein>
    <submittedName>
        <fullName evidence="2">Uncharacterized protein</fullName>
    </submittedName>
</protein>
<dbReference type="Proteomes" id="UP001552299">
    <property type="component" value="Unassembled WGS sequence"/>
</dbReference>
<feature type="transmembrane region" description="Helical" evidence="1">
    <location>
        <begin position="51"/>
        <end position="79"/>
    </location>
</feature>
<keyword evidence="1" id="KW-0812">Transmembrane</keyword>
<name>A0ABD0W7R8_DENTH</name>